<feature type="compositionally biased region" description="Polar residues" evidence="1">
    <location>
        <begin position="35"/>
        <end position="46"/>
    </location>
</feature>
<evidence type="ECO:0000313" key="3">
    <source>
        <dbReference type="Proteomes" id="UP000244855"/>
    </source>
</evidence>
<sequence>MKRNGMRLTGCVEVQTDRQGQPAEQDKGQGQGQGEDNQSNPSNHSLSGAKPASGREGKKGERKKGNSLSHYFRLAPSPLQHNTIHQSLYLTYHSFTLLNLPLIHLIHSPQYLISASKCQLADSTHPA</sequence>
<evidence type="ECO:0000256" key="1">
    <source>
        <dbReference type="SAM" id="MobiDB-lite"/>
    </source>
</evidence>
<gene>
    <name evidence="2" type="ORF">DM02DRAFT_372956</name>
</gene>
<dbReference type="EMBL" id="KZ805972">
    <property type="protein sequence ID" value="PVH91073.1"/>
    <property type="molecule type" value="Genomic_DNA"/>
</dbReference>
<organism evidence="2 3">
    <name type="scientific">Periconia macrospinosa</name>
    <dbReference type="NCBI Taxonomy" id="97972"/>
    <lineage>
        <taxon>Eukaryota</taxon>
        <taxon>Fungi</taxon>
        <taxon>Dikarya</taxon>
        <taxon>Ascomycota</taxon>
        <taxon>Pezizomycotina</taxon>
        <taxon>Dothideomycetes</taxon>
        <taxon>Pleosporomycetidae</taxon>
        <taxon>Pleosporales</taxon>
        <taxon>Massarineae</taxon>
        <taxon>Periconiaceae</taxon>
        <taxon>Periconia</taxon>
    </lineage>
</organism>
<dbReference type="AlphaFoldDB" id="A0A2V1D0R6"/>
<reference evidence="2 3" key="1">
    <citation type="journal article" date="2018" name="Sci. Rep.">
        <title>Comparative genomics provides insights into the lifestyle and reveals functional heterogeneity of dark septate endophytic fungi.</title>
        <authorList>
            <person name="Knapp D.G."/>
            <person name="Nemeth J.B."/>
            <person name="Barry K."/>
            <person name="Hainaut M."/>
            <person name="Henrissat B."/>
            <person name="Johnson J."/>
            <person name="Kuo A."/>
            <person name="Lim J.H.P."/>
            <person name="Lipzen A."/>
            <person name="Nolan M."/>
            <person name="Ohm R.A."/>
            <person name="Tamas L."/>
            <person name="Grigoriev I.V."/>
            <person name="Spatafora J.W."/>
            <person name="Nagy L.G."/>
            <person name="Kovacs G.M."/>
        </authorList>
    </citation>
    <scope>NUCLEOTIDE SEQUENCE [LARGE SCALE GENOMIC DNA]</scope>
    <source>
        <strain evidence="2 3">DSE2036</strain>
    </source>
</reference>
<accession>A0A2V1D0R6</accession>
<protein>
    <submittedName>
        <fullName evidence="2">Uncharacterized protein</fullName>
    </submittedName>
</protein>
<evidence type="ECO:0000313" key="2">
    <source>
        <dbReference type="EMBL" id="PVH91073.1"/>
    </source>
</evidence>
<feature type="region of interest" description="Disordered" evidence="1">
    <location>
        <begin position="1"/>
        <end position="69"/>
    </location>
</feature>
<proteinExistence type="predicted"/>
<dbReference type="Proteomes" id="UP000244855">
    <property type="component" value="Unassembled WGS sequence"/>
</dbReference>
<name>A0A2V1D0R6_9PLEO</name>
<keyword evidence="3" id="KW-1185">Reference proteome</keyword>